<dbReference type="Proteomes" id="UP000641646">
    <property type="component" value="Unassembled WGS sequence"/>
</dbReference>
<dbReference type="PANTHER" id="PTHR42941">
    <property type="entry name" value="SLL1037 PROTEIN"/>
    <property type="match status" value="1"/>
</dbReference>
<dbReference type="AlphaFoldDB" id="A0A926VDG5"/>
<evidence type="ECO:0000313" key="2">
    <source>
        <dbReference type="Proteomes" id="UP000641646"/>
    </source>
</evidence>
<dbReference type="PANTHER" id="PTHR42941:SF1">
    <property type="entry name" value="SLL1037 PROTEIN"/>
    <property type="match status" value="1"/>
</dbReference>
<gene>
    <name evidence="1" type="ORF">H6G03_11985</name>
</gene>
<dbReference type="EMBL" id="JACJPW010000026">
    <property type="protein sequence ID" value="MBD2181817.1"/>
    <property type="molecule type" value="Genomic_DNA"/>
</dbReference>
<dbReference type="CDD" id="cd13520">
    <property type="entry name" value="PBP2_TAXI_TRAP"/>
    <property type="match status" value="1"/>
</dbReference>
<dbReference type="InterPro" id="IPR011852">
    <property type="entry name" value="TRAP_TAXI"/>
</dbReference>
<organism evidence="1 2">
    <name type="scientific">Aerosakkonema funiforme FACHB-1375</name>
    <dbReference type="NCBI Taxonomy" id="2949571"/>
    <lineage>
        <taxon>Bacteria</taxon>
        <taxon>Bacillati</taxon>
        <taxon>Cyanobacteriota</taxon>
        <taxon>Cyanophyceae</taxon>
        <taxon>Oscillatoriophycideae</taxon>
        <taxon>Aerosakkonematales</taxon>
        <taxon>Aerosakkonemataceae</taxon>
        <taxon>Aerosakkonema</taxon>
    </lineage>
</organism>
<reference evidence="1" key="2">
    <citation type="submission" date="2020-08" db="EMBL/GenBank/DDBJ databases">
        <authorList>
            <person name="Chen M."/>
            <person name="Teng W."/>
            <person name="Zhao L."/>
            <person name="Hu C."/>
            <person name="Zhou Y."/>
            <person name="Han B."/>
            <person name="Song L."/>
            <person name="Shu W."/>
        </authorList>
    </citation>
    <scope>NUCLEOTIDE SEQUENCE</scope>
    <source>
        <strain evidence="1">FACHB-1375</strain>
    </source>
</reference>
<dbReference type="Gene3D" id="3.40.190.10">
    <property type="entry name" value="Periplasmic binding protein-like II"/>
    <property type="match status" value="2"/>
</dbReference>
<evidence type="ECO:0000313" key="1">
    <source>
        <dbReference type="EMBL" id="MBD2181817.1"/>
    </source>
</evidence>
<protein>
    <submittedName>
        <fullName evidence="1">TAXI family TRAP transporter solute-binding subunit</fullName>
    </submittedName>
</protein>
<name>A0A926VDG5_9CYAN</name>
<proteinExistence type="predicted"/>
<dbReference type="NCBIfam" id="TIGR02122">
    <property type="entry name" value="TRAP_TAXI"/>
    <property type="match status" value="1"/>
</dbReference>
<accession>A0A926VDG5</accession>
<comment type="caution">
    <text evidence="1">The sequence shown here is derived from an EMBL/GenBank/DDBJ whole genome shotgun (WGS) entry which is preliminary data.</text>
</comment>
<dbReference type="SUPFAM" id="SSF53850">
    <property type="entry name" value="Periplasmic binding protein-like II"/>
    <property type="match status" value="1"/>
</dbReference>
<sequence length="454" mass="50801">MQGRKIVISIALLSLVAFGGFAWRLAKENHRVIHLTVATGNKTGEAYRFAQAMQQVIARHQPQIQLNIIETNGSLENMQLLEKRKVELAIVQSDTPAPASARAISLLYPELFHLVVSQKSAIQSVPDLKGKRIALMPKGSGSFDAFWLLAKHYNLKPNDLQYVALSPEKALLAFKKGEVDAVFRSLPVGNRWTRELIQTIPGRMVPIDQAAAIRISLPYLEEGTIPKGTYKADPPVPSQNMPVVGVGAALITRQDIEPKIIRSLTTIIYEYRHDLVKLEPKAATISQPGVGQSLGLPLHPGAQAYYDREKPDFLSSNADVLALLISMGSLVASWIFSWRSRLLAKQKNRFDKYNLDILDILEQARNTCNLEQLEQLRQNLFEIFRKVVEDLDNDRITQESFQSFTFAWEVAINTIRHRETMVLNLQVLPAIPARVSFPGLTRESGLEGSPSPDR</sequence>
<keyword evidence="2" id="KW-1185">Reference proteome</keyword>
<reference evidence="1" key="1">
    <citation type="journal article" date="2015" name="ISME J.">
        <title>Draft Genome Sequence of Streptomyces incarnatus NRRL8089, which Produces the Nucleoside Antibiotic Sinefungin.</title>
        <authorList>
            <person name="Oshima K."/>
            <person name="Hattori M."/>
            <person name="Shimizu H."/>
            <person name="Fukuda K."/>
            <person name="Nemoto M."/>
            <person name="Inagaki K."/>
            <person name="Tamura T."/>
        </authorList>
    </citation>
    <scope>NUCLEOTIDE SEQUENCE</scope>
    <source>
        <strain evidence="1">FACHB-1375</strain>
    </source>
</reference>
<dbReference type="Pfam" id="PF16868">
    <property type="entry name" value="NMT1_3"/>
    <property type="match status" value="1"/>
</dbReference>
<dbReference type="RefSeq" id="WP_190464626.1">
    <property type="nucleotide sequence ID" value="NZ_JACJPW010000026.1"/>
</dbReference>